<dbReference type="InterPro" id="IPR023170">
    <property type="entry name" value="HhH_base_excis_C"/>
</dbReference>
<evidence type="ECO:0000256" key="8">
    <source>
        <dbReference type="ARBA" id="ARBA00023242"/>
    </source>
</evidence>
<comment type="subcellular location">
    <subcellularLocation>
        <location evidence="2">Nucleus</location>
    </subcellularLocation>
</comment>
<feature type="compositionally biased region" description="Basic and acidic residues" evidence="9">
    <location>
        <begin position="1359"/>
        <end position="1368"/>
    </location>
</feature>
<dbReference type="GO" id="GO:0035514">
    <property type="term" value="F:DNA demethylase activity"/>
    <property type="evidence" value="ECO:0007669"/>
    <property type="project" value="InterPro"/>
</dbReference>
<feature type="region of interest" description="Disordered" evidence="9">
    <location>
        <begin position="1359"/>
        <end position="1382"/>
    </location>
</feature>
<feature type="region of interest" description="Disordered" evidence="9">
    <location>
        <begin position="117"/>
        <end position="206"/>
    </location>
</feature>
<dbReference type="PANTHER" id="PTHR46213">
    <property type="entry name" value="TRANSCRIPTIONAL ACTIVATOR DEMETER"/>
    <property type="match status" value="1"/>
</dbReference>
<keyword evidence="6" id="KW-0411">Iron-sulfur</keyword>
<dbReference type="GO" id="GO:0141166">
    <property type="term" value="P:chromosomal 5-methylcytosine DNA demethylation pathway"/>
    <property type="evidence" value="ECO:0007669"/>
    <property type="project" value="InterPro"/>
</dbReference>
<dbReference type="GO" id="GO:0051539">
    <property type="term" value="F:4 iron, 4 sulfur cluster binding"/>
    <property type="evidence" value="ECO:0007669"/>
    <property type="project" value="InterPro"/>
</dbReference>
<sequence>MEPPAVPAGASLNPNGRIFGRKPDFGGAFDLNECPSAAEGFGAGECGGGGLGMDVTDLRVAGSSTSSGVGCSALEHEKITYTQLLTGVESGAPAIAVATEMSSCGIPDISMIRTPSPVEKEEGFKKKRQRNVKMKKHRPKIFDDSKPRRIPRPASKRESVKRKYNSENSLGQSPVSAIRSRKLPKPSAFNPQTPKPLAKKKRKGTLKASTHCLESCKRGINFNLEKSVEENENNISIETTGIDMEGNLSSYTHPLSLKLENRSQNIYATKLINADDKGEILVGNNRAIVSPDDIGKQTVYHAKQPGNDILNNLSLNLKPTESSYNCNGGKEMIGMVNQNGCRSTSLQVYCRKLQATDLLRYSRKFGPHCLSIFKGKRTKRQKAPFYNLRFMESNIKKKVVPSGYELRSSFKQCFEFTINRHNLLAVLPIKSQMEAAIDDPESFKCSISLCPIVKSRRKRSKRFPRYCTTHLQVSHSTLVKNSSDSELLCHAEHISHIKEESPCLESTPQENLEIRRSASSHTKEDPSRIEPTLQENLGPIAQGASGLESKFGSETRHVQDGELPDIDCQLKEALTPTVESAFSHTKEDPSRTEPSLQEIIGLIEQSASGLESKFGSENQLLQDGKLCDIQCHLIKAFIPTIKRSDEKVKLKIYSPQIEATFQQGLLPIAQRSQPKFNVNKRRVHRKNVMAGTGSQVESKVSDIESIIQLLERLQINEQYQQIVRHRNLQGAILPYQKKMDPQKKQKVPKVDLDPETIRMWNLLMEKDASELPKDTEEEKRTNWEEQRELFRKRVEVFISCMHVIQGDRRFSPWKGSVVDSVVGVFLTQNVSDYLSSNAFMSLAAEFPPPSRCSDHQGETPCSQSLDLLIPQSPRAFIPSTEDKEIGSMEDGCVVVNVPVGHVASGSSPDKHQIVAHEPSTIEKSNVPKEIPNFKQSDKVEKMLKPDVDWEELRRTYCNLIRTPGINLDAVDWDAVRRAPVEEIAKIIESRGMNNVLAAKIKAFLQRLVHDHGSVDLEWLKDIPPDKAKEFLLSIRGVGLKSTECVRLLTLGHLAFPVDTNIARIAVRLGWVPLEPLPGDLQIHLLEQYPQMDAIQKYLWPRLCTLDKNILYVLHYQLITFGKVICTKKNPNCNACPLRAECRHFASAFASSRLRLRGAGERSVVVSQNEVRDIEDFPYGCGDKGTKCYTQTRATAIEILPPLEAESTGALERATEDFPYTLDEKDMKSYVHNCDEPIIEVPASPEPESTVSLERGIEEIPYESDDDEIPHFRLDTEEFKRNLLNYLNPDDVKEEVSNALVALTPNGATIPAPKIKTVERLRTKHRVYILPDTHPLLNDFPKRECDDPCPYLLAIWPKESSNKSEKESSSQESEMCGGDIDSLGNATQEANDQTVCGTILIPCRTANKGSFPLNGTYFQVNEVFVDHESSECPINVPRKWIWALEQRNLYCGSTASAISRGMDMQEIQHCFWNGFICVRAFNRRTCKPEHLGKRFHELPSVAGKKKILDDE</sequence>
<feature type="compositionally biased region" description="Basic residues" evidence="9">
    <location>
        <begin position="125"/>
        <end position="139"/>
    </location>
</feature>
<evidence type="ECO:0000256" key="5">
    <source>
        <dbReference type="ARBA" id="ARBA00023004"/>
    </source>
</evidence>
<dbReference type="CDD" id="cd00056">
    <property type="entry name" value="ENDO3c"/>
    <property type="match status" value="1"/>
</dbReference>
<dbReference type="InterPro" id="IPR003651">
    <property type="entry name" value="Endonuclease3_FeS-loop_motif"/>
</dbReference>
<organism evidence="11 12">
    <name type="scientific">Cuscuta australis</name>
    <dbReference type="NCBI Taxonomy" id="267555"/>
    <lineage>
        <taxon>Eukaryota</taxon>
        <taxon>Viridiplantae</taxon>
        <taxon>Streptophyta</taxon>
        <taxon>Embryophyta</taxon>
        <taxon>Tracheophyta</taxon>
        <taxon>Spermatophyta</taxon>
        <taxon>Magnoliopsida</taxon>
        <taxon>eudicotyledons</taxon>
        <taxon>Gunneridae</taxon>
        <taxon>Pentapetalae</taxon>
        <taxon>asterids</taxon>
        <taxon>lamiids</taxon>
        <taxon>Solanales</taxon>
        <taxon>Convolvulaceae</taxon>
        <taxon>Cuscuteae</taxon>
        <taxon>Cuscuta</taxon>
        <taxon>Cuscuta subgen. Grammica</taxon>
        <taxon>Cuscuta sect. Cleistogrammica</taxon>
    </lineage>
</organism>
<dbReference type="InterPro" id="IPR028925">
    <property type="entry name" value="RRM_DME"/>
</dbReference>
<dbReference type="Gene3D" id="1.10.1670.10">
    <property type="entry name" value="Helix-hairpin-Helix base-excision DNA repair enzymes (C-terminal)"/>
    <property type="match status" value="1"/>
</dbReference>
<dbReference type="Proteomes" id="UP000249390">
    <property type="component" value="Unassembled WGS sequence"/>
</dbReference>
<dbReference type="InterPro" id="IPR011257">
    <property type="entry name" value="DNA_glycosylase"/>
</dbReference>
<keyword evidence="12" id="KW-1185">Reference proteome</keyword>
<protein>
    <recommendedName>
        <fullName evidence="10">HhH-GPD domain-containing protein</fullName>
    </recommendedName>
</protein>
<evidence type="ECO:0000256" key="4">
    <source>
        <dbReference type="ARBA" id="ARBA00022723"/>
    </source>
</evidence>
<dbReference type="GO" id="GO:0005634">
    <property type="term" value="C:nucleus"/>
    <property type="evidence" value="ECO:0007669"/>
    <property type="project" value="UniProtKB-SubCell"/>
</dbReference>
<keyword evidence="8" id="KW-0539">Nucleus</keyword>
<evidence type="ECO:0000256" key="2">
    <source>
        <dbReference type="ARBA" id="ARBA00004123"/>
    </source>
</evidence>
<dbReference type="GO" id="GO:0019104">
    <property type="term" value="F:DNA N-glycosylase activity"/>
    <property type="evidence" value="ECO:0007669"/>
    <property type="project" value="InterPro"/>
</dbReference>
<evidence type="ECO:0000256" key="9">
    <source>
        <dbReference type="SAM" id="MobiDB-lite"/>
    </source>
</evidence>
<comment type="caution">
    <text evidence="11">The sequence shown here is derived from an EMBL/GenBank/DDBJ whole genome shotgun (WGS) entry which is preliminary data.</text>
</comment>
<feature type="compositionally biased region" description="Basic and acidic residues" evidence="9">
    <location>
        <begin position="512"/>
        <end position="528"/>
    </location>
</feature>
<comment type="similarity">
    <text evidence="3">Belongs to the DNA glycosylase family. DEMETER subfamily.</text>
</comment>
<dbReference type="SMART" id="SM00525">
    <property type="entry name" value="FES"/>
    <property type="match status" value="1"/>
</dbReference>
<accession>A0A328DJS9</accession>
<evidence type="ECO:0000256" key="6">
    <source>
        <dbReference type="ARBA" id="ARBA00023014"/>
    </source>
</evidence>
<dbReference type="InterPro" id="IPR003265">
    <property type="entry name" value="HhH-GPD_domain"/>
</dbReference>
<gene>
    <name evidence="11" type="ORF">DM860_006176</name>
</gene>
<evidence type="ECO:0000256" key="1">
    <source>
        <dbReference type="ARBA" id="ARBA00001966"/>
    </source>
</evidence>
<dbReference type="Pfam" id="PF15628">
    <property type="entry name" value="RRM_DME"/>
    <property type="match status" value="1"/>
</dbReference>
<evidence type="ECO:0000256" key="3">
    <source>
        <dbReference type="ARBA" id="ARBA00005646"/>
    </source>
</evidence>
<dbReference type="SMART" id="SM00478">
    <property type="entry name" value="ENDO3c"/>
    <property type="match status" value="1"/>
</dbReference>
<dbReference type="EMBL" id="NQVE01000125">
    <property type="protein sequence ID" value="RAL46022.1"/>
    <property type="molecule type" value="Genomic_DNA"/>
</dbReference>
<feature type="region of interest" description="Disordered" evidence="9">
    <location>
        <begin position="503"/>
        <end position="537"/>
    </location>
</feature>
<comment type="cofactor">
    <cofactor evidence="1">
        <name>[4Fe-4S] cluster</name>
        <dbReference type="ChEBI" id="CHEBI:49883"/>
    </cofactor>
</comment>
<feature type="compositionally biased region" description="Polar residues" evidence="9">
    <location>
        <begin position="166"/>
        <end position="175"/>
    </location>
</feature>
<reference evidence="11 12" key="1">
    <citation type="submission" date="2018-06" db="EMBL/GenBank/DDBJ databases">
        <title>The Genome of Cuscuta australis (Dodder) Provides Insight into the Evolution of Plant Parasitism.</title>
        <authorList>
            <person name="Liu H."/>
        </authorList>
    </citation>
    <scope>NUCLEOTIDE SEQUENCE [LARGE SCALE GENOMIC DNA]</scope>
    <source>
        <strain evidence="12">cv. Yunnan</strain>
        <tissue evidence="11">Vines</tissue>
    </source>
</reference>
<dbReference type="GO" id="GO:0046872">
    <property type="term" value="F:metal ion binding"/>
    <property type="evidence" value="ECO:0007669"/>
    <property type="project" value="UniProtKB-KW"/>
</dbReference>
<proteinExistence type="inferred from homology"/>
<dbReference type="PANTHER" id="PTHR46213:SF11">
    <property type="entry name" value="TRANSCRIPTIONAL ACTIVATOR DEMETER-LIKE"/>
    <property type="match status" value="1"/>
</dbReference>
<keyword evidence="7" id="KW-0238">DNA-binding</keyword>
<dbReference type="SUPFAM" id="SSF48150">
    <property type="entry name" value="DNA-glycosylase"/>
    <property type="match status" value="1"/>
</dbReference>
<keyword evidence="4" id="KW-0479">Metal-binding</keyword>
<evidence type="ECO:0000259" key="10">
    <source>
        <dbReference type="SMART" id="SM00478"/>
    </source>
</evidence>
<name>A0A328DJS9_9ASTE</name>
<evidence type="ECO:0000256" key="7">
    <source>
        <dbReference type="ARBA" id="ARBA00023125"/>
    </source>
</evidence>
<feature type="domain" description="HhH-GPD" evidence="10">
    <location>
        <begin position="952"/>
        <end position="1117"/>
    </location>
</feature>
<dbReference type="Gene3D" id="1.10.340.30">
    <property type="entry name" value="Hypothetical protein, domain 2"/>
    <property type="match status" value="1"/>
</dbReference>
<dbReference type="GO" id="GO:0006284">
    <property type="term" value="P:base-excision repair"/>
    <property type="evidence" value="ECO:0007669"/>
    <property type="project" value="InterPro"/>
</dbReference>
<dbReference type="GO" id="GO:0003677">
    <property type="term" value="F:DNA binding"/>
    <property type="evidence" value="ECO:0007669"/>
    <property type="project" value="UniProtKB-KW"/>
</dbReference>
<evidence type="ECO:0000313" key="12">
    <source>
        <dbReference type="Proteomes" id="UP000249390"/>
    </source>
</evidence>
<evidence type="ECO:0000313" key="11">
    <source>
        <dbReference type="EMBL" id="RAL46022.1"/>
    </source>
</evidence>
<keyword evidence="5" id="KW-0408">Iron</keyword>
<dbReference type="InterPro" id="IPR044811">
    <property type="entry name" value="DME/ROS1"/>
</dbReference>